<dbReference type="SMART" id="SM00329">
    <property type="entry name" value="BPI2"/>
    <property type="match status" value="1"/>
</dbReference>
<gene>
    <name evidence="6" type="ORF">PROFUN_01468</name>
</gene>
<dbReference type="FunCoup" id="A0A2P6NTE2">
    <property type="interactions" value="4"/>
</dbReference>
<dbReference type="Pfam" id="PF01273">
    <property type="entry name" value="LBP_BPI_CETP"/>
    <property type="match status" value="1"/>
</dbReference>
<protein>
    <submittedName>
        <fullName evidence="6">Bactericidal permeability-increasing protein-like</fullName>
    </submittedName>
</protein>
<comment type="caution">
    <text evidence="6">The sequence shown here is derived from an EMBL/GenBank/DDBJ whole genome shotgun (WGS) entry which is preliminary data.</text>
</comment>
<name>A0A2P6NTE2_9EUKA</name>
<keyword evidence="2" id="KW-1015">Disulfide bond</keyword>
<dbReference type="InterPro" id="IPR001124">
    <property type="entry name" value="Lipid-bd_serum_glycop_C"/>
</dbReference>
<dbReference type="InterPro" id="IPR032942">
    <property type="entry name" value="BPI/LBP/Plunc"/>
</dbReference>
<evidence type="ECO:0000259" key="4">
    <source>
        <dbReference type="SMART" id="SM00328"/>
    </source>
</evidence>
<evidence type="ECO:0000259" key="5">
    <source>
        <dbReference type="SMART" id="SM00329"/>
    </source>
</evidence>
<dbReference type="PANTHER" id="PTHR10504:SF131">
    <property type="entry name" value="BPI2 DOMAIN-CONTAINING PROTEIN"/>
    <property type="match status" value="1"/>
</dbReference>
<dbReference type="Gene3D" id="3.15.10.10">
    <property type="entry name" value="Bactericidal permeability-increasing protein, domain 1"/>
    <property type="match status" value="1"/>
</dbReference>
<accession>A0A2P6NTE2</accession>
<dbReference type="InterPro" id="IPR017943">
    <property type="entry name" value="Bactericidal_perm-incr_a/b_dom"/>
</dbReference>
<feature type="domain" description="Lipid-binding serum glycoprotein C-terminal" evidence="5">
    <location>
        <begin position="279"/>
        <end position="482"/>
    </location>
</feature>
<evidence type="ECO:0000256" key="3">
    <source>
        <dbReference type="SAM" id="SignalP"/>
    </source>
</evidence>
<evidence type="ECO:0000256" key="1">
    <source>
        <dbReference type="ARBA" id="ARBA00007292"/>
    </source>
</evidence>
<dbReference type="PANTHER" id="PTHR10504">
    <property type="entry name" value="BACTERICIDAL PERMEABILITY-INCREASING BPI PROTEIN-RELATED"/>
    <property type="match status" value="1"/>
</dbReference>
<dbReference type="InParanoid" id="A0A2P6NTE2"/>
<dbReference type="SUPFAM" id="SSF55394">
    <property type="entry name" value="Bactericidal permeability-increasing protein, BPI"/>
    <property type="match status" value="2"/>
</dbReference>
<comment type="similarity">
    <text evidence="1">Belongs to the BPI/LBP/Plunc superfamily. BPI/LBP family.</text>
</comment>
<dbReference type="GO" id="GO:0005615">
    <property type="term" value="C:extracellular space"/>
    <property type="evidence" value="ECO:0007669"/>
    <property type="project" value="TreeGrafter"/>
</dbReference>
<keyword evidence="3" id="KW-0732">Signal</keyword>
<dbReference type="SMART" id="SM00328">
    <property type="entry name" value="BPI1"/>
    <property type="match status" value="1"/>
</dbReference>
<dbReference type="AlphaFoldDB" id="A0A2P6NTE2"/>
<keyword evidence="7" id="KW-1185">Reference proteome</keyword>
<feature type="signal peptide" evidence="3">
    <location>
        <begin position="1"/>
        <end position="16"/>
    </location>
</feature>
<dbReference type="Gene3D" id="3.15.20.10">
    <property type="entry name" value="Bactericidal permeability-increasing protein, domain 2"/>
    <property type="match status" value="1"/>
</dbReference>
<dbReference type="EMBL" id="MDYQ01000022">
    <property type="protein sequence ID" value="PRP87206.1"/>
    <property type="molecule type" value="Genomic_DNA"/>
</dbReference>
<dbReference type="Proteomes" id="UP000241769">
    <property type="component" value="Unassembled WGS sequence"/>
</dbReference>
<sequence>MLHRILLLSAVLCSLAHVGIRPIILDEQNVPGYRSVLSQKGLDYSKGVGVQVLQKLLVNLNIPSLSGVFNEPVIGDVDWHLNDIKLISIDIGQSSVTPNPNSGITVQLSNVNGQVNSNWDYTRRDWPHISGSGSAVTKITAGATMSFSVFVSNGQPQISVTSSSVSISNLDIQISGGASWLYNLFVNVLHDQIANAISNALRSAIQDNTQDNLNNILKTVNLKQSLADHLVFDAEFIPSPTYGQNSVSIPQLGRTYVDGSEGQFCPISECSFTPLPSDPSTTKMYEVYVSEYVANSFMYAANSSGLLAYEVLPKDVPASSLFKLNTSTFSAWVPALQKLYPNTAMSIVASTTKPPLATFHPKGANVSVAGSAEFWVHPDNAPKRLVFTIIGNGTIGTAASLNGWNLVAKLGDPTFTFDLSYSSIGDFDPQTLRAALRFLLNYGIIPGINSKLAQGVSLPTLQGVSFTNPSMTWSNSYLSYRYLGEVLPLVYCVDTPPP</sequence>
<dbReference type="InterPro" id="IPR017942">
    <property type="entry name" value="Lipid-bd_serum_glycop_N"/>
</dbReference>
<evidence type="ECO:0000256" key="2">
    <source>
        <dbReference type="ARBA" id="ARBA00023157"/>
    </source>
</evidence>
<proteinExistence type="inferred from homology"/>
<evidence type="ECO:0000313" key="6">
    <source>
        <dbReference type="EMBL" id="PRP87206.1"/>
    </source>
</evidence>
<organism evidence="6 7">
    <name type="scientific">Planoprotostelium fungivorum</name>
    <dbReference type="NCBI Taxonomy" id="1890364"/>
    <lineage>
        <taxon>Eukaryota</taxon>
        <taxon>Amoebozoa</taxon>
        <taxon>Evosea</taxon>
        <taxon>Variosea</taxon>
        <taxon>Cavosteliida</taxon>
        <taxon>Cavosteliaceae</taxon>
        <taxon>Planoprotostelium</taxon>
    </lineage>
</organism>
<evidence type="ECO:0000313" key="7">
    <source>
        <dbReference type="Proteomes" id="UP000241769"/>
    </source>
</evidence>
<feature type="domain" description="Lipid-binding serum glycoprotein N-terminal" evidence="4">
    <location>
        <begin position="37"/>
        <end position="258"/>
    </location>
</feature>
<reference evidence="6 7" key="1">
    <citation type="journal article" date="2018" name="Genome Biol. Evol.">
        <title>Multiple Roots of Fruiting Body Formation in Amoebozoa.</title>
        <authorList>
            <person name="Hillmann F."/>
            <person name="Forbes G."/>
            <person name="Novohradska S."/>
            <person name="Ferling I."/>
            <person name="Riege K."/>
            <person name="Groth M."/>
            <person name="Westermann M."/>
            <person name="Marz M."/>
            <person name="Spaller T."/>
            <person name="Winckler T."/>
            <person name="Schaap P."/>
            <person name="Glockner G."/>
        </authorList>
    </citation>
    <scope>NUCLEOTIDE SEQUENCE [LARGE SCALE GENOMIC DNA]</scope>
    <source>
        <strain evidence="6 7">Jena</strain>
    </source>
</reference>
<dbReference type="Pfam" id="PF02886">
    <property type="entry name" value="LBP_BPI_CETP_C"/>
    <property type="match status" value="1"/>
</dbReference>
<feature type="chain" id="PRO_5015182992" evidence="3">
    <location>
        <begin position="17"/>
        <end position="498"/>
    </location>
</feature>
<dbReference type="GO" id="GO:0008289">
    <property type="term" value="F:lipid binding"/>
    <property type="evidence" value="ECO:0007669"/>
    <property type="project" value="InterPro"/>
</dbReference>
<dbReference type="OrthoDB" id="10255543at2759"/>